<evidence type="ECO:0000256" key="1">
    <source>
        <dbReference type="ARBA" id="ARBA00006432"/>
    </source>
</evidence>
<dbReference type="InterPro" id="IPR000873">
    <property type="entry name" value="AMP-dep_synth/lig_dom"/>
</dbReference>
<gene>
    <name evidence="5" type="ORF">GQA94_13000</name>
</gene>
<protein>
    <submittedName>
        <fullName evidence="5">AMP-binding protein</fullName>
    </submittedName>
</protein>
<keyword evidence="2" id="KW-0436">Ligase</keyword>
<evidence type="ECO:0000313" key="5">
    <source>
        <dbReference type="EMBL" id="QGZ30935.1"/>
    </source>
</evidence>
<dbReference type="EMBL" id="CP046902">
    <property type="protein sequence ID" value="QGZ30935.1"/>
    <property type="molecule type" value="Genomic_DNA"/>
</dbReference>
<proteinExistence type="inferred from homology"/>
<dbReference type="InterPro" id="IPR045851">
    <property type="entry name" value="AMP-bd_C_sf"/>
</dbReference>
<feature type="domain" description="AMP-binding enzyme C-terminal" evidence="4">
    <location>
        <begin position="457"/>
        <end position="534"/>
    </location>
</feature>
<dbReference type="PROSITE" id="PS00455">
    <property type="entry name" value="AMP_BINDING"/>
    <property type="match status" value="1"/>
</dbReference>
<dbReference type="Pfam" id="PF13193">
    <property type="entry name" value="AMP-binding_C"/>
    <property type="match status" value="1"/>
</dbReference>
<dbReference type="Gene3D" id="3.30.300.30">
    <property type="match status" value="1"/>
</dbReference>
<reference evidence="5 6" key="1">
    <citation type="submission" date="2019-12" db="EMBL/GenBank/DDBJ databases">
        <title>Complete genome sequence of Pseudomonas stutzeri.</title>
        <authorList>
            <person name="Lim S.R."/>
            <person name="Kim J.H."/>
        </authorList>
    </citation>
    <scope>NUCLEOTIDE SEQUENCE [LARGE SCALE GENOMIC DNA]</scope>
    <source>
        <strain evidence="5 6">PM101005</strain>
    </source>
</reference>
<organism evidence="5 6">
    <name type="scientific">Stutzerimonas stutzeri</name>
    <name type="common">Pseudomonas stutzeri</name>
    <dbReference type="NCBI Taxonomy" id="316"/>
    <lineage>
        <taxon>Bacteria</taxon>
        <taxon>Pseudomonadati</taxon>
        <taxon>Pseudomonadota</taxon>
        <taxon>Gammaproteobacteria</taxon>
        <taxon>Pseudomonadales</taxon>
        <taxon>Pseudomonadaceae</taxon>
        <taxon>Stutzerimonas</taxon>
    </lineage>
</organism>
<dbReference type="AlphaFoldDB" id="A0A6I6LR24"/>
<dbReference type="RefSeq" id="WP_158188417.1">
    <property type="nucleotide sequence ID" value="NZ_CP046902.1"/>
</dbReference>
<evidence type="ECO:0000256" key="2">
    <source>
        <dbReference type="ARBA" id="ARBA00022598"/>
    </source>
</evidence>
<dbReference type="InterPro" id="IPR042099">
    <property type="entry name" value="ANL_N_sf"/>
</dbReference>
<dbReference type="PANTHER" id="PTHR43201">
    <property type="entry name" value="ACYL-COA SYNTHETASE"/>
    <property type="match status" value="1"/>
</dbReference>
<dbReference type="OrthoDB" id="9803968at2"/>
<evidence type="ECO:0000259" key="4">
    <source>
        <dbReference type="Pfam" id="PF13193"/>
    </source>
</evidence>
<dbReference type="GO" id="GO:0006631">
    <property type="term" value="P:fatty acid metabolic process"/>
    <property type="evidence" value="ECO:0007669"/>
    <property type="project" value="TreeGrafter"/>
</dbReference>
<evidence type="ECO:0000259" key="3">
    <source>
        <dbReference type="Pfam" id="PF00501"/>
    </source>
</evidence>
<dbReference type="Gene3D" id="3.40.50.12780">
    <property type="entry name" value="N-terminal domain of ligase-like"/>
    <property type="match status" value="1"/>
</dbReference>
<name>A0A6I6LR24_STUST</name>
<dbReference type="InterPro" id="IPR020845">
    <property type="entry name" value="AMP-binding_CS"/>
</dbReference>
<dbReference type="InterPro" id="IPR025110">
    <property type="entry name" value="AMP-bd_C"/>
</dbReference>
<sequence>MTITATVSAERRASMISAGAWNDMIITDYLDQAVSMAADSTAIVAYRSNQAQRHRITYAELDRVVRRMAAGLASLGVNKGDVVSCQLPNWWQMTALHLACVRIGAVLNPLMPIFREHELRFMLSHAQSRVLVVPQSFRGFDHGAMVDGLRGELPALEHVLVIDSHDENRCFQRVLLDRAWEAELDTRALFAERRPGADDVVQLLYTSGTTGEPKGVLHSSNTLWSNIRPYAERLHLSGQDVIFMASPMAHQTGFLYGLMMPIYLKCAAVLQDVWDPAFAVRVAEAERPTFTMASTPFLADLIDVAPQHQQALGSLRTFVSAGAPIPSALVERAGAAVNARIVSAWGMTENGAVTMTRPEDAPERAIGSDGLALPHMQVRVVDEDGAAVPEGTEGNLMVRGASLFIGYLKRPDLYSVDENGWFPTGDLARMDAEGYIRITGRTKDVVIRGGENVPVVEIENLLYKHPAISAVALVGCPDARLGERLCAYVTLHEGYGSLSLEDIVSFLLEQRLTRNYLPEYLEVLAALPRTPSGKIQKFKLRERAMSLCLSAAKPA</sequence>
<feature type="domain" description="AMP-dependent synthetase/ligase" evidence="3">
    <location>
        <begin position="32"/>
        <end position="408"/>
    </location>
</feature>
<accession>A0A6I6LR24</accession>
<dbReference type="Pfam" id="PF00501">
    <property type="entry name" value="AMP-binding"/>
    <property type="match status" value="1"/>
</dbReference>
<dbReference type="PANTHER" id="PTHR43201:SF5">
    <property type="entry name" value="MEDIUM-CHAIN ACYL-COA LIGASE ACSF2, MITOCHONDRIAL"/>
    <property type="match status" value="1"/>
</dbReference>
<dbReference type="GO" id="GO:0031956">
    <property type="term" value="F:medium-chain fatty acid-CoA ligase activity"/>
    <property type="evidence" value="ECO:0007669"/>
    <property type="project" value="TreeGrafter"/>
</dbReference>
<comment type="similarity">
    <text evidence="1">Belongs to the ATP-dependent AMP-binding enzyme family.</text>
</comment>
<dbReference type="Proteomes" id="UP000438983">
    <property type="component" value="Chromosome"/>
</dbReference>
<dbReference type="SUPFAM" id="SSF56801">
    <property type="entry name" value="Acetyl-CoA synthetase-like"/>
    <property type="match status" value="1"/>
</dbReference>
<evidence type="ECO:0000313" key="6">
    <source>
        <dbReference type="Proteomes" id="UP000438983"/>
    </source>
</evidence>